<proteinExistence type="inferred from homology"/>
<protein>
    <recommendedName>
        <fullName evidence="4 11">3-oxoacyl-[acyl-carrier-protein] synthase 2</fullName>
        <ecNumber evidence="3 11">2.3.1.179</ecNumber>
    </recommendedName>
</protein>
<evidence type="ECO:0000256" key="4">
    <source>
        <dbReference type="ARBA" id="ARBA00014657"/>
    </source>
</evidence>
<gene>
    <name evidence="15" type="primary">fabF_1</name>
    <name evidence="15" type="ORF">GCM10022289_17000</name>
</gene>
<dbReference type="Pfam" id="PF00109">
    <property type="entry name" value="ketoacyl-synt"/>
    <property type="match status" value="1"/>
</dbReference>
<evidence type="ECO:0000313" key="16">
    <source>
        <dbReference type="Proteomes" id="UP001501772"/>
    </source>
</evidence>
<comment type="caution">
    <text evidence="15">The sequence shown here is derived from an EMBL/GenBank/DDBJ whole genome shotgun (WGS) entry which is preliminary data.</text>
</comment>
<feature type="region of interest" description="Disordered" evidence="13">
    <location>
        <begin position="230"/>
        <end position="249"/>
    </location>
</feature>
<dbReference type="InterPro" id="IPR014030">
    <property type="entry name" value="Ketoacyl_synth_N"/>
</dbReference>
<comment type="function">
    <text evidence="11">Involved in the type II fatty acid elongation cycle. Catalyzes the elongation of a wide range of acyl-ACP by the addition of two carbons from malonyl-ACP to an acyl acceptor. Can efficiently catalyze the conversion of palmitoleoyl-ACP (cis-hexadec-9-enoyl-ACP) to cis-vaccenoyl-ACP (cis-octadec-11-enoyl-ACP), an essential step in the thermal regulation of fatty acid composition.</text>
</comment>
<name>A0ABP8BAV8_9SPHI</name>
<evidence type="ECO:0000256" key="9">
    <source>
        <dbReference type="ARBA" id="ARBA00023160"/>
    </source>
</evidence>
<evidence type="ECO:0000256" key="12">
    <source>
        <dbReference type="RuleBase" id="RU003694"/>
    </source>
</evidence>
<dbReference type="EC" id="2.3.1.179" evidence="3 11"/>
<dbReference type="InterPro" id="IPR017568">
    <property type="entry name" value="3-oxoacyl-ACP_synth-2"/>
</dbReference>
<dbReference type="NCBIfam" id="TIGR03150">
    <property type="entry name" value="fabF"/>
    <property type="match status" value="1"/>
</dbReference>
<reference evidence="16" key="1">
    <citation type="journal article" date="2019" name="Int. J. Syst. Evol. Microbiol.">
        <title>The Global Catalogue of Microorganisms (GCM) 10K type strain sequencing project: providing services to taxonomists for standard genome sequencing and annotation.</title>
        <authorList>
            <consortium name="The Broad Institute Genomics Platform"/>
            <consortium name="The Broad Institute Genome Sequencing Center for Infectious Disease"/>
            <person name="Wu L."/>
            <person name="Ma J."/>
        </authorList>
    </citation>
    <scope>NUCLEOTIDE SEQUENCE [LARGE SCALE GENOMIC DNA]</scope>
    <source>
        <strain evidence="16">JCM 17626</strain>
    </source>
</reference>
<dbReference type="InterPro" id="IPR016039">
    <property type="entry name" value="Thiolase-like"/>
</dbReference>
<keyword evidence="10 11" id="KW-0012">Acyltransferase</keyword>
<dbReference type="PIRSF" id="PIRSF000447">
    <property type="entry name" value="KAS_II"/>
    <property type="match status" value="1"/>
</dbReference>
<dbReference type="InterPro" id="IPR014031">
    <property type="entry name" value="Ketoacyl_synth_C"/>
</dbReference>
<keyword evidence="5 11" id="KW-0444">Lipid biosynthesis</keyword>
<evidence type="ECO:0000256" key="2">
    <source>
        <dbReference type="ARBA" id="ARBA00008467"/>
    </source>
</evidence>
<keyword evidence="7" id="KW-0276">Fatty acid metabolism</keyword>
<dbReference type="PANTHER" id="PTHR11712:SF336">
    <property type="entry name" value="3-OXOACYL-[ACYL-CARRIER-PROTEIN] SYNTHASE, MITOCHONDRIAL"/>
    <property type="match status" value="1"/>
</dbReference>
<keyword evidence="6 11" id="KW-0808">Transferase</keyword>
<dbReference type="Proteomes" id="UP001501772">
    <property type="component" value="Unassembled WGS sequence"/>
</dbReference>
<dbReference type="PANTHER" id="PTHR11712">
    <property type="entry name" value="POLYKETIDE SYNTHASE-RELATED"/>
    <property type="match status" value="1"/>
</dbReference>
<comment type="catalytic activity">
    <reaction evidence="11">
        <text>a fatty acyl-[ACP] + malonyl-[ACP] + H(+) = a 3-oxoacyl-[ACP] + holo-[ACP] + CO2</text>
        <dbReference type="Rhea" id="RHEA:22836"/>
        <dbReference type="Rhea" id="RHEA-COMP:9623"/>
        <dbReference type="Rhea" id="RHEA-COMP:9685"/>
        <dbReference type="Rhea" id="RHEA-COMP:9916"/>
        <dbReference type="Rhea" id="RHEA-COMP:14125"/>
        <dbReference type="ChEBI" id="CHEBI:15378"/>
        <dbReference type="ChEBI" id="CHEBI:16526"/>
        <dbReference type="ChEBI" id="CHEBI:64479"/>
        <dbReference type="ChEBI" id="CHEBI:78449"/>
        <dbReference type="ChEBI" id="CHEBI:78776"/>
        <dbReference type="ChEBI" id="CHEBI:138651"/>
    </reaction>
</comment>
<evidence type="ECO:0000256" key="3">
    <source>
        <dbReference type="ARBA" id="ARBA00012356"/>
    </source>
</evidence>
<dbReference type="InterPro" id="IPR020841">
    <property type="entry name" value="PKS_Beta-ketoAc_synthase_dom"/>
</dbReference>
<dbReference type="Gene3D" id="3.40.47.10">
    <property type="match status" value="1"/>
</dbReference>
<keyword evidence="16" id="KW-1185">Reference proteome</keyword>
<evidence type="ECO:0000256" key="6">
    <source>
        <dbReference type="ARBA" id="ARBA00022679"/>
    </source>
</evidence>
<keyword evidence="8" id="KW-0443">Lipid metabolism</keyword>
<evidence type="ECO:0000259" key="14">
    <source>
        <dbReference type="PROSITE" id="PS52004"/>
    </source>
</evidence>
<dbReference type="PROSITE" id="PS00606">
    <property type="entry name" value="KS3_1"/>
    <property type="match status" value="1"/>
</dbReference>
<evidence type="ECO:0000256" key="8">
    <source>
        <dbReference type="ARBA" id="ARBA00023098"/>
    </source>
</evidence>
<dbReference type="InterPro" id="IPR018201">
    <property type="entry name" value="Ketoacyl_synth_AS"/>
</dbReference>
<comment type="pathway">
    <text evidence="1 11">Lipid metabolism; fatty acid biosynthesis.</text>
</comment>
<comment type="catalytic activity">
    <reaction evidence="11">
        <text>(9Z)-hexadecenoyl-[ACP] + malonyl-[ACP] + H(+) = 3-oxo-(11Z)-octadecenoyl-[ACP] + holo-[ACP] + CO2</text>
        <dbReference type="Rhea" id="RHEA:55040"/>
        <dbReference type="Rhea" id="RHEA-COMP:9623"/>
        <dbReference type="Rhea" id="RHEA-COMP:9685"/>
        <dbReference type="Rhea" id="RHEA-COMP:10800"/>
        <dbReference type="Rhea" id="RHEA-COMP:14074"/>
        <dbReference type="ChEBI" id="CHEBI:15378"/>
        <dbReference type="ChEBI" id="CHEBI:16526"/>
        <dbReference type="ChEBI" id="CHEBI:64479"/>
        <dbReference type="ChEBI" id="CHEBI:78449"/>
        <dbReference type="ChEBI" id="CHEBI:83989"/>
        <dbReference type="ChEBI" id="CHEBI:138538"/>
        <dbReference type="EC" id="2.3.1.179"/>
    </reaction>
</comment>
<dbReference type="Pfam" id="PF02801">
    <property type="entry name" value="Ketoacyl-synt_C"/>
    <property type="match status" value="1"/>
</dbReference>
<evidence type="ECO:0000256" key="7">
    <source>
        <dbReference type="ARBA" id="ARBA00022832"/>
    </source>
</evidence>
<evidence type="ECO:0000256" key="13">
    <source>
        <dbReference type="SAM" id="MobiDB-lite"/>
    </source>
</evidence>
<evidence type="ECO:0000256" key="10">
    <source>
        <dbReference type="ARBA" id="ARBA00023315"/>
    </source>
</evidence>
<evidence type="ECO:0000256" key="5">
    <source>
        <dbReference type="ARBA" id="ARBA00022516"/>
    </source>
</evidence>
<evidence type="ECO:0000313" key="15">
    <source>
        <dbReference type="EMBL" id="GAA4202359.1"/>
    </source>
</evidence>
<evidence type="ECO:0000256" key="11">
    <source>
        <dbReference type="PIRNR" id="PIRNR000447"/>
    </source>
</evidence>
<evidence type="ECO:0000256" key="1">
    <source>
        <dbReference type="ARBA" id="ARBA00005194"/>
    </source>
</evidence>
<keyword evidence="9 11" id="KW-0275">Fatty acid biosynthesis</keyword>
<dbReference type="PROSITE" id="PS52004">
    <property type="entry name" value="KS3_2"/>
    <property type="match status" value="1"/>
</dbReference>
<organism evidence="15 16">
    <name type="scientific">Pedobacter jeongneungensis</name>
    <dbReference type="NCBI Taxonomy" id="947309"/>
    <lineage>
        <taxon>Bacteria</taxon>
        <taxon>Pseudomonadati</taxon>
        <taxon>Bacteroidota</taxon>
        <taxon>Sphingobacteriia</taxon>
        <taxon>Sphingobacteriales</taxon>
        <taxon>Sphingobacteriaceae</taxon>
        <taxon>Pedobacter</taxon>
    </lineage>
</organism>
<dbReference type="SMART" id="SM00825">
    <property type="entry name" value="PKS_KS"/>
    <property type="match status" value="1"/>
</dbReference>
<dbReference type="NCBIfam" id="NF005589">
    <property type="entry name" value="PRK07314.1"/>
    <property type="match status" value="1"/>
</dbReference>
<comment type="similarity">
    <text evidence="2 11 12">Belongs to the thiolase-like superfamily. Beta-ketoacyl-ACP synthases family.</text>
</comment>
<dbReference type="CDD" id="cd00834">
    <property type="entry name" value="KAS_I_II"/>
    <property type="match status" value="1"/>
</dbReference>
<feature type="domain" description="Ketosynthase family 3 (KS3)" evidence="14">
    <location>
        <begin position="20"/>
        <end position="432"/>
    </location>
</feature>
<accession>A0ABP8BAV8</accession>
<sequence>MIRHIIWSNYLGLVTKKHKMKRVVVTGLGAITPLGNTVEQFWQQILAGKSGIGPITKFDSSKFKTQFAGEVKDFNPEEYLEKKEIKKYDLFTQYAIGSSDQAIKDAGLNFSTMNDDQLAEVGVIWATGNGGIGTFEAQLEEFHAGDGTPRFNPYFIPKMIVDIAAGAISIRHKLRGPNYCTVSACASSNTAIINAFDTIRLGKASVMIAGGSEAALTKSSVGGFNAAQALSKNNEDPQGASKPFDKDRDGFVMSEGAGALVLEELEHALQRGAHIYAEIVGGGMAADAYHLTGTPPDGIGAALGMRSALKDADITADKIDYINAHATSTGLGDLSELNGINTVFNGLPVVIGATKSMTGHLLGAAGAVESLISILSIRDNVIPPTINTKNLDENIPKGLNIVLGEPIKKEINYVLNNTFGFGGHTASTIFKKYEA</sequence>
<dbReference type="EMBL" id="BAABBY010000004">
    <property type="protein sequence ID" value="GAA4202359.1"/>
    <property type="molecule type" value="Genomic_DNA"/>
</dbReference>
<dbReference type="InterPro" id="IPR000794">
    <property type="entry name" value="Beta-ketoacyl_synthase"/>
</dbReference>
<dbReference type="SUPFAM" id="SSF53901">
    <property type="entry name" value="Thiolase-like"/>
    <property type="match status" value="2"/>
</dbReference>